<dbReference type="PANTHER" id="PTHR19384:SF127">
    <property type="entry name" value="BIFUNCTIONAL CYTOCHROME P450_NADPH--P450 REDUCTASE"/>
    <property type="match status" value="1"/>
</dbReference>
<dbReference type="InterPro" id="IPR003097">
    <property type="entry name" value="CysJ-like_FAD-binding"/>
</dbReference>
<dbReference type="InterPro" id="IPR039261">
    <property type="entry name" value="FNR_nucleotide-bd"/>
</dbReference>
<evidence type="ECO:0000256" key="11">
    <source>
        <dbReference type="ARBA" id="ARBA00023002"/>
    </source>
</evidence>
<dbReference type="SUPFAM" id="SSF52218">
    <property type="entry name" value="Flavoproteins"/>
    <property type="match status" value="1"/>
</dbReference>
<dbReference type="SUPFAM" id="SSF63380">
    <property type="entry name" value="Riboflavin synthase domain-like"/>
    <property type="match status" value="1"/>
</dbReference>
<dbReference type="GO" id="GO:0005829">
    <property type="term" value="C:cytosol"/>
    <property type="evidence" value="ECO:0007669"/>
    <property type="project" value="TreeGrafter"/>
</dbReference>
<evidence type="ECO:0000256" key="3">
    <source>
        <dbReference type="ARBA" id="ARBA00022448"/>
    </source>
</evidence>
<dbReference type="Pfam" id="PF00258">
    <property type="entry name" value="Flavodoxin_1"/>
    <property type="match status" value="1"/>
</dbReference>
<keyword evidence="22" id="KW-1185">Reference proteome</keyword>
<dbReference type="PRINTS" id="PR00463">
    <property type="entry name" value="EP450I"/>
</dbReference>
<dbReference type="InterPro" id="IPR008254">
    <property type="entry name" value="Flavodoxin/NO_synth"/>
</dbReference>
<dbReference type="Pfam" id="PF00067">
    <property type="entry name" value="p450"/>
    <property type="match status" value="1"/>
</dbReference>
<dbReference type="InterPro" id="IPR001433">
    <property type="entry name" value="OxRdtase_FAD/NAD-bd"/>
</dbReference>
<comment type="caution">
    <text evidence="21">The sequence shown here is derived from an EMBL/GenBank/DDBJ whole genome shotgun (WGS) entry which is preliminary data.</text>
</comment>
<keyword evidence="5 16" id="KW-0285">Flavoprotein</keyword>
<dbReference type="PROSITE" id="PS51384">
    <property type="entry name" value="FAD_FR"/>
    <property type="match status" value="1"/>
</dbReference>
<dbReference type="PROSITE" id="PS50902">
    <property type="entry name" value="FLAVODOXIN_LIKE"/>
    <property type="match status" value="1"/>
</dbReference>
<evidence type="ECO:0000256" key="8">
    <source>
        <dbReference type="ARBA" id="ARBA00022827"/>
    </source>
</evidence>
<keyword evidence="13 16" id="KW-0503">Monooxygenase</keyword>
<evidence type="ECO:0000313" key="22">
    <source>
        <dbReference type="Proteomes" id="UP001187682"/>
    </source>
</evidence>
<dbReference type="GO" id="GO:0010181">
    <property type="term" value="F:FMN binding"/>
    <property type="evidence" value="ECO:0007669"/>
    <property type="project" value="UniProtKB-UniRule"/>
</dbReference>
<dbReference type="Proteomes" id="UP001187682">
    <property type="component" value="Unassembled WGS sequence"/>
</dbReference>
<keyword evidence="10 16" id="KW-0249">Electron transport</keyword>
<dbReference type="Gene3D" id="3.40.50.360">
    <property type="match status" value="1"/>
</dbReference>
<dbReference type="PANTHER" id="PTHR19384">
    <property type="entry name" value="NITRIC OXIDE SYNTHASE-RELATED"/>
    <property type="match status" value="1"/>
</dbReference>
<dbReference type="InterPro" id="IPR001128">
    <property type="entry name" value="Cyt_P450"/>
</dbReference>
<dbReference type="GO" id="GO:0020037">
    <property type="term" value="F:heme binding"/>
    <property type="evidence" value="ECO:0007669"/>
    <property type="project" value="UniProtKB-UniRule"/>
</dbReference>
<evidence type="ECO:0000259" key="20">
    <source>
        <dbReference type="PROSITE" id="PS51384"/>
    </source>
</evidence>
<dbReference type="Gene3D" id="1.10.630.10">
    <property type="entry name" value="Cytochrome P450"/>
    <property type="match status" value="1"/>
</dbReference>
<evidence type="ECO:0000256" key="14">
    <source>
        <dbReference type="ARBA" id="ARBA00047827"/>
    </source>
</evidence>
<dbReference type="InterPro" id="IPR029039">
    <property type="entry name" value="Flavoprotein-like_sf"/>
</dbReference>
<feature type="region of interest" description="Disordered" evidence="18">
    <location>
        <begin position="473"/>
        <end position="496"/>
    </location>
</feature>
<proteinExistence type="inferred from homology"/>
<dbReference type="InterPro" id="IPR017972">
    <property type="entry name" value="Cyt_P450_CS"/>
</dbReference>
<evidence type="ECO:0000313" key="21">
    <source>
        <dbReference type="EMBL" id="SPO06415.1"/>
    </source>
</evidence>
<comment type="cofactor">
    <cofactor evidence="16">
        <name>FAD</name>
        <dbReference type="ChEBI" id="CHEBI:57692"/>
    </cofactor>
    <cofactor evidence="16">
        <name>FMN</name>
        <dbReference type="ChEBI" id="CHEBI:58210"/>
    </cofactor>
</comment>
<dbReference type="EC" id="1.6.2.4" evidence="16"/>
<dbReference type="InterPro" id="IPR017927">
    <property type="entry name" value="FAD-bd_FR_type"/>
</dbReference>
<dbReference type="Gene3D" id="3.40.50.80">
    <property type="entry name" value="Nucleotide-binding domain of ferredoxin-NADP reductase (FNR) module"/>
    <property type="match status" value="1"/>
</dbReference>
<keyword evidence="7 16" id="KW-0479">Metal-binding</keyword>
<dbReference type="PRINTS" id="PR00385">
    <property type="entry name" value="P450"/>
</dbReference>
<dbReference type="GO" id="GO:0005506">
    <property type="term" value="F:iron ion binding"/>
    <property type="evidence" value="ECO:0007669"/>
    <property type="project" value="UniProtKB-UniRule"/>
</dbReference>
<dbReference type="EMBL" id="ONZQ02000015">
    <property type="protein sequence ID" value="SPO06415.1"/>
    <property type="molecule type" value="Genomic_DNA"/>
</dbReference>
<evidence type="ECO:0000256" key="16">
    <source>
        <dbReference type="PIRNR" id="PIRNR000209"/>
    </source>
</evidence>
<dbReference type="CDD" id="cd06206">
    <property type="entry name" value="bifunctional_CYPOR"/>
    <property type="match status" value="1"/>
</dbReference>
<evidence type="ECO:0000256" key="9">
    <source>
        <dbReference type="ARBA" id="ARBA00022857"/>
    </source>
</evidence>
<evidence type="ECO:0000256" key="15">
    <source>
        <dbReference type="ARBA" id="ARBA00049342"/>
    </source>
</evidence>
<dbReference type="FunFam" id="2.40.30.10:FF:000198">
    <property type="entry name" value="Bifunctional cytochrome P450/NADPH--P450 reductase"/>
    <property type="match status" value="1"/>
</dbReference>
<evidence type="ECO:0000256" key="4">
    <source>
        <dbReference type="ARBA" id="ARBA00022617"/>
    </source>
</evidence>
<comment type="cofactor">
    <cofactor evidence="1 16 17">
        <name>heme</name>
        <dbReference type="ChEBI" id="CHEBI:30413"/>
    </cofactor>
</comment>
<evidence type="ECO:0000256" key="6">
    <source>
        <dbReference type="ARBA" id="ARBA00022643"/>
    </source>
</evidence>
<comment type="catalytic activity">
    <reaction evidence="14 16">
        <text>an organic molecule + reduced [NADPH--hemoprotein reductase] + O2 = an alcohol + oxidized [NADPH--hemoprotein reductase] + H2O + H(+)</text>
        <dbReference type="Rhea" id="RHEA:17149"/>
        <dbReference type="Rhea" id="RHEA-COMP:11964"/>
        <dbReference type="Rhea" id="RHEA-COMP:11965"/>
        <dbReference type="ChEBI" id="CHEBI:15377"/>
        <dbReference type="ChEBI" id="CHEBI:15378"/>
        <dbReference type="ChEBI" id="CHEBI:15379"/>
        <dbReference type="ChEBI" id="CHEBI:30879"/>
        <dbReference type="ChEBI" id="CHEBI:57618"/>
        <dbReference type="ChEBI" id="CHEBI:58210"/>
        <dbReference type="ChEBI" id="CHEBI:142491"/>
        <dbReference type="EC" id="1.14.14.1"/>
    </reaction>
</comment>
<gene>
    <name evidence="21" type="ORF">DNG_09105</name>
</gene>
<reference evidence="21" key="1">
    <citation type="submission" date="2018-03" db="EMBL/GenBank/DDBJ databases">
        <authorList>
            <person name="Guldener U."/>
        </authorList>
    </citation>
    <scope>NUCLEOTIDE SEQUENCE</scope>
</reference>
<comment type="catalytic activity">
    <reaction evidence="15 16">
        <text>2 oxidized [cytochrome P450] + NADPH = 2 reduced [cytochrome P450] + NADP(+) + H(+)</text>
        <dbReference type="Rhea" id="RHEA:24040"/>
        <dbReference type="Rhea" id="RHEA-COMP:14627"/>
        <dbReference type="Rhea" id="RHEA-COMP:14628"/>
        <dbReference type="ChEBI" id="CHEBI:15378"/>
        <dbReference type="ChEBI" id="CHEBI:55376"/>
        <dbReference type="ChEBI" id="CHEBI:57783"/>
        <dbReference type="ChEBI" id="CHEBI:58349"/>
        <dbReference type="ChEBI" id="CHEBI:60344"/>
        <dbReference type="EC" id="1.6.2.4"/>
    </reaction>
</comment>
<dbReference type="FunFam" id="1.10.630.10:FF:000040">
    <property type="entry name" value="Bifunctional cytochrome P450/NADPH--P450 reductase"/>
    <property type="match status" value="1"/>
</dbReference>
<dbReference type="Pfam" id="PF00667">
    <property type="entry name" value="FAD_binding_1"/>
    <property type="match status" value="1"/>
</dbReference>
<evidence type="ECO:0000259" key="19">
    <source>
        <dbReference type="PROSITE" id="PS50902"/>
    </source>
</evidence>
<dbReference type="InterPro" id="IPR036396">
    <property type="entry name" value="Cyt_P450_sf"/>
</dbReference>
<keyword evidence="11 16" id="KW-0560">Oxidoreductase</keyword>
<dbReference type="InterPro" id="IPR002401">
    <property type="entry name" value="Cyt_P450_E_grp-I"/>
</dbReference>
<dbReference type="InterPro" id="IPR017938">
    <property type="entry name" value="Riboflavin_synthase-like_b-brl"/>
</dbReference>
<dbReference type="GO" id="GO:0070330">
    <property type="term" value="F:aromatase activity"/>
    <property type="evidence" value="ECO:0007669"/>
    <property type="project" value="UniProtKB-UniRule"/>
</dbReference>
<dbReference type="SUPFAM" id="SSF48264">
    <property type="entry name" value="Cytochrome P450"/>
    <property type="match status" value="1"/>
</dbReference>
<feature type="binding site" description="axial binding residue" evidence="17">
    <location>
        <position position="413"/>
    </location>
    <ligand>
        <name>heme</name>
        <dbReference type="ChEBI" id="CHEBI:30413"/>
    </ligand>
    <ligandPart>
        <name>Fe</name>
        <dbReference type="ChEBI" id="CHEBI:18248"/>
    </ligandPart>
</feature>
<dbReference type="AlphaFoldDB" id="A0AAE8N7W4"/>
<keyword evidence="6 16" id="KW-0288">FMN</keyword>
<dbReference type="InterPro" id="IPR023206">
    <property type="entry name" value="Bifunctional_P450_P450_red"/>
</dbReference>
<accession>A0AAE8N7W4</accession>
<keyword evidence="3 16" id="KW-0813">Transport</keyword>
<keyword evidence="9 16" id="KW-0521">NADP</keyword>
<feature type="domain" description="FAD-binding FR-type" evidence="20">
    <location>
        <begin position="691"/>
        <end position="920"/>
    </location>
</feature>
<evidence type="ECO:0000256" key="5">
    <source>
        <dbReference type="ARBA" id="ARBA00022630"/>
    </source>
</evidence>
<evidence type="ECO:0000256" key="17">
    <source>
        <dbReference type="PIRSR" id="PIRSR000209-1"/>
    </source>
</evidence>
<evidence type="ECO:0000256" key="2">
    <source>
        <dbReference type="ARBA" id="ARBA00010018"/>
    </source>
</evidence>
<dbReference type="InterPro" id="IPR023173">
    <property type="entry name" value="NADPH_Cyt_P450_Rdtase_alpha"/>
</dbReference>
<name>A0AAE8N7W4_9PEZI</name>
<dbReference type="Gene3D" id="2.40.30.10">
    <property type="entry name" value="Translation factors"/>
    <property type="match status" value="1"/>
</dbReference>
<evidence type="ECO:0000256" key="12">
    <source>
        <dbReference type="ARBA" id="ARBA00023004"/>
    </source>
</evidence>
<evidence type="ECO:0000256" key="18">
    <source>
        <dbReference type="SAM" id="MobiDB-lite"/>
    </source>
</evidence>
<comment type="similarity">
    <text evidence="2 16">In the N-terminal section; belongs to the cytochrome P450 family.</text>
</comment>
<dbReference type="PIRSF" id="PIRSF000209">
    <property type="entry name" value="Bifunctional_P450_P450R"/>
    <property type="match status" value="1"/>
</dbReference>
<keyword evidence="12 16" id="KW-0408">Iron</keyword>
<feature type="domain" description="Flavodoxin-like" evidence="19">
    <location>
        <begin position="503"/>
        <end position="651"/>
    </location>
</feature>
<dbReference type="PROSITE" id="PS00086">
    <property type="entry name" value="CYTOCHROME_P450"/>
    <property type="match status" value="1"/>
</dbReference>
<dbReference type="EC" id="1.14.14.1" evidence="16"/>
<evidence type="ECO:0000256" key="10">
    <source>
        <dbReference type="ARBA" id="ARBA00022982"/>
    </source>
</evidence>
<dbReference type="SUPFAM" id="SSF52343">
    <property type="entry name" value="Ferredoxin reductase-like, C-terminal NADP-linked domain"/>
    <property type="match status" value="1"/>
</dbReference>
<keyword evidence="8 16" id="KW-0274">FAD</keyword>
<evidence type="ECO:0000256" key="7">
    <source>
        <dbReference type="ARBA" id="ARBA00022723"/>
    </source>
</evidence>
<organism evidence="21 22">
    <name type="scientific">Cephalotrichum gorgonifer</name>
    <dbReference type="NCBI Taxonomy" id="2041049"/>
    <lineage>
        <taxon>Eukaryota</taxon>
        <taxon>Fungi</taxon>
        <taxon>Dikarya</taxon>
        <taxon>Ascomycota</taxon>
        <taxon>Pezizomycotina</taxon>
        <taxon>Sordariomycetes</taxon>
        <taxon>Hypocreomycetidae</taxon>
        <taxon>Microascales</taxon>
        <taxon>Microascaceae</taxon>
        <taxon>Cephalotrichum</taxon>
    </lineage>
</organism>
<evidence type="ECO:0000256" key="1">
    <source>
        <dbReference type="ARBA" id="ARBA00001971"/>
    </source>
</evidence>
<dbReference type="GO" id="GO:0003958">
    <property type="term" value="F:NADPH-hemoprotein reductase activity"/>
    <property type="evidence" value="ECO:0007669"/>
    <property type="project" value="UniProtKB-UniRule"/>
</dbReference>
<dbReference type="Pfam" id="PF00175">
    <property type="entry name" value="NAD_binding_1"/>
    <property type="match status" value="1"/>
</dbReference>
<keyword evidence="4 16" id="KW-0349">Heme</keyword>
<sequence>MSEPVTPETVPIPEPPALPLLGHVRELDPEFPHGSLLRLSRTHGEIYRLRFPNRTVVVLSTNALVNEACDEKRFKKTISAALNQVRNGVHDGLFTAHDGEENWGIAHRILMPAFGPLSIQGMFPEMHDIATQLALKWARYGPDESIAVTDDFTRLTLDTLALCSMGYRFNSYYSPVLHPFIEAMGDFLTECGKRAQRLPLPSLLYRAQDQKYETDIEVLRKTAKGVLESRKAGSRDRKDLLASMLNGVDPKTGKHMTDDSIMDNLITFLIAGHETTSGLLSFAMYQLLKNPDAYAKAQQEVDSVVGKGAITVDHLSRLPYMNGVLRESLRLNSPISSFAVEAIEDDTLLGGKYLVKTGETIVNFLGAAHLDPKVFGDDAEEFRPERMLDDEFNRLNREHPNCWKPFGNGMRGCIGRPFAWQEALLVMAMMLQNFNFVMDPGYNMPLKQTLTLKPKDMRFRAILRDGLDPTSLESRLAGTDSARNGAKKGAGADGEGGSDAVPLTILYGSNSGTCEALAQRLASDAPTHGFRAAKVDCLDSGKGALPTDHPVVIVTSSYEGQPPDNAGHFVAWLEEEKSKAGSGTGTSLAGVNYAVFGCGHKDWVQTFHRVPRLVDTALEGAGANRIVPAGLSDVSAGTTLTDFETWEDEGLWPALKEKYSVSAAGVGAEGAKQGAGMKVEVQSPRTSALRQDVEDATVVEARTLSEGGAEKRHIEIKLPEGTTYEAGDYLAVLPLNPEKTIHRVMRRLEIPRDANLSISSSGHTSLPVDVSVPATHVFGAYVELAQPATKRNILTLADRAQDAETKAAMVAMTEDGGFAEVTAKRTSILDLLERFPSVSMDIGTFLSMLPPMRVRQYSISSSPLWNPGHVTLTYSLLDTPSYSGGAENFQGVTTTYLSTLGKGDRLNVAVRHSQALFGLPADPEETPIICVAAGTGIAPFRGFVQERAAMIDGGRKLAPAVLYFGCRSGADDLYREEFDAWEAQGAVEVRRVYSQSRAENGEGKEWRHVQDRLWEERGDVIPLWRKGARVFVCGSRGVADGVRETIIKMRREDVAEKGSDEDEEGTRKWFESLRNTRYVTDVFD</sequence>
<dbReference type="GO" id="GO:0050660">
    <property type="term" value="F:flavin adenine dinucleotide binding"/>
    <property type="evidence" value="ECO:0007669"/>
    <property type="project" value="TreeGrafter"/>
</dbReference>
<protein>
    <recommendedName>
        <fullName evidence="16">Bifunctional cytochrome P450/NADPH--P450 reductase</fullName>
    </recommendedName>
    <domain>
        <recommendedName>
            <fullName evidence="16">Cytochrome P450</fullName>
            <ecNumber evidence="16">1.14.14.1</ecNumber>
        </recommendedName>
    </domain>
    <domain>
        <recommendedName>
            <fullName evidence="16">NADPH--cytochrome P450 reductase</fullName>
            <ecNumber evidence="16">1.6.2.4</ecNumber>
        </recommendedName>
    </domain>
</protein>
<evidence type="ECO:0000256" key="13">
    <source>
        <dbReference type="ARBA" id="ARBA00023033"/>
    </source>
</evidence>
<dbReference type="CDD" id="cd11068">
    <property type="entry name" value="CYP120A1"/>
    <property type="match status" value="1"/>
</dbReference>
<dbReference type="Gene3D" id="1.20.990.10">
    <property type="entry name" value="NADPH-cytochrome p450 Reductase, Chain A, domain 3"/>
    <property type="match status" value="1"/>
</dbReference>